<name>A0A6G1DNW8_9ORYZ</name>
<keyword evidence="2" id="KW-1185">Reference proteome</keyword>
<proteinExistence type="predicted"/>
<accession>A0A6G1DNW8</accession>
<organism evidence="1 2">
    <name type="scientific">Oryza meyeriana var. granulata</name>
    <dbReference type="NCBI Taxonomy" id="110450"/>
    <lineage>
        <taxon>Eukaryota</taxon>
        <taxon>Viridiplantae</taxon>
        <taxon>Streptophyta</taxon>
        <taxon>Embryophyta</taxon>
        <taxon>Tracheophyta</taxon>
        <taxon>Spermatophyta</taxon>
        <taxon>Magnoliopsida</taxon>
        <taxon>Liliopsida</taxon>
        <taxon>Poales</taxon>
        <taxon>Poaceae</taxon>
        <taxon>BOP clade</taxon>
        <taxon>Oryzoideae</taxon>
        <taxon>Oryzeae</taxon>
        <taxon>Oryzinae</taxon>
        <taxon>Oryza</taxon>
        <taxon>Oryza meyeriana</taxon>
    </lineage>
</organism>
<comment type="caution">
    <text evidence="1">The sequence shown here is derived from an EMBL/GenBank/DDBJ whole genome shotgun (WGS) entry which is preliminary data.</text>
</comment>
<gene>
    <name evidence="1" type="ORF">E2562_022185</name>
</gene>
<sequence length="80" mass="8901">MPGWHGERGVPRAGPRLPMLLGRFPPPWAPPSSEKTRFVLCAIAQPPPLLVTEWVPRAEPIRGRRLTLAHHPATETLRTA</sequence>
<reference evidence="1 2" key="1">
    <citation type="submission" date="2019-11" db="EMBL/GenBank/DDBJ databases">
        <title>Whole genome sequence of Oryza granulata.</title>
        <authorList>
            <person name="Li W."/>
        </authorList>
    </citation>
    <scope>NUCLEOTIDE SEQUENCE [LARGE SCALE GENOMIC DNA]</scope>
    <source>
        <strain evidence="2">cv. Menghai</strain>
        <tissue evidence="1">Leaf</tissue>
    </source>
</reference>
<dbReference type="Proteomes" id="UP000479710">
    <property type="component" value="Unassembled WGS sequence"/>
</dbReference>
<protein>
    <submittedName>
        <fullName evidence="1">Uncharacterized protein</fullName>
    </submittedName>
</protein>
<evidence type="ECO:0000313" key="2">
    <source>
        <dbReference type="Proteomes" id="UP000479710"/>
    </source>
</evidence>
<evidence type="ECO:0000313" key="1">
    <source>
        <dbReference type="EMBL" id="KAF0913393.1"/>
    </source>
</evidence>
<dbReference type="AlphaFoldDB" id="A0A6G1DNW8"/>
<dbReference type="EMBL" id="SPHZ02000006">
    <property type="protein sequence ID" value="KAF0913393.1"/>
    <property type="molecule type" value="Genomic_DNA"/>
</dbReference>